<dbReference type="Proteomes" id="UP000094043">
    <property type="component" value="Chromosome 3"/>
</dbReference>
<keyword evidence="2" id="KW-1185">Reference proteome</keyword>
<gene>
    <name evidence="1" type="ORF">L203_102814</name>
</gene>
<organism evidence="1 2">
    <name type="scientific">Cryptococcus depauperatus CBS 7841</name>
    <dbReference type="NCBI Taxonomy" id="1295531"/>
    <lineage>
        <taxon>Eukaryota</taxon>
        <taxon>Fungi</taxon>
        <taxon>Dikarya</taxon>
        <taxon>Basidiomycota</taxon>
        <taxon>Agaricomycotina</taxon>
        <taxon>Tremellomycetes</taxon>
        <taxon>Tremellales</taxon>
        <taxon>Cryptococcaceae</taxon>
        <taxon>Cryptococcus</taxon>
    </lineage>
</organism>
<dbReference type="KEGG" id="cdep:91087025"/>
<dbReference type="AlphaFoldDB" id="A0AAJ8M1G2"/>
<accession>A0AAJ8M1G2</accession>
<proteinExistence type="predicted"/>
<dbReference type="EMBL" id="CP143786">
    <property type="protein sequence ID" value="WVN87631.1"/>
    <property type="molecule type" value="Genomic_DNA"/>
</dbReference>
<name>A0AAJ8M1G2_9TREE</name>
<reference evidence="1" key="3">
    <citation type="submission" date="2024-01" db="EMBL/GenBank/DDBJ databases">
        <authorList>
            <person name="Coelho M.A."/>
            <person name="David-Palma M."/>
            <person name="Shea T."/>
            <person name="Sun S."/>
            <person name="Cuomo C.A."/>
            <person name="Heitman J."/>
        </authorList>
    </citation>
    <scope>NUCLEOTIDE SEQUENCE</scope>
    <source>
        <strain evidence="1">CBS 7841</strain>
    </source>
</reference>
<sequence length="106" mass="12011">MHCKPSPAHLAAWWSRSRGHILLEIREWFGINDDACENVARFHVVVALRLRKVLYASVIRQCGWPREETRVGCSEASQVTTFIFGFMGKKTMSEIAGATKNHLPSL</sequence>
<evidence type="ECO:0000313" key="1">
    <source>
        <dbReference type="EMBL" id="WVN87631.1"/>
    </source>
</evidence>
<evidence type="ECO:0000313" key="2">
    <source>
        <dbReference type="Proteomes" id="UP000094043"/>
    </source>
</evidence>
<dbReference type="GeneID" id="91087025"/>
<dbReference type="RefSeq" id="XP_066068331.1">
    <property type="nucleotide sequence ID" value="XM_066212234.1"/>
</dbReference>
<reference evidence="1" key="2">
    <citation type="journal article" date="2022" name="Elife">
        <title>Obligate sexual reproduction of a homothallic fungus closely related to the Cryptococcus pathogenic species complex.</title>
        <authorList>
            <person name="Passer A.R."/>
            <person name="Clancey S.A."/>
            <person name="Shea T."/>
            <person name="David-Palma M."/>
            <person name="Averette A.F."/>
            <person name="Boekhout T."/>
            <person name="Porcel B.M."/>
            <person name="Nowrousian M."/>
            <person name="Cuomo C.A."/>
            <person name="Sun S."/>
            <person name="Heitman J."/>
            <person name="Coelho M.A."/>
        </authorList>
    </citation>
    <scope>NUCLEOTIDE SEQUENCE</scope>
    <source>
        <strain evidence="1">CBS 7841</strain>
    </source>
</reference>
<protein>
    <submittedName>
        <fullName evidence="1">Uncharacterized protein</fullName>
    </submittedName>
</protein>
<reference evidence="1" key="1">
    <citation type="submission" date="2016-06" db="EMBL/GenBank/DDBJ databases">
        <authorList>
            <person name="Cuomo C."/>
            <person name="Litvintseva A."/>
            <person name="Heitman J."/>
            <person name="Chen Y."/>
            <person name="Sun S."/>
            <person name="Springer D."/>
            <person name="Dromer F."/>
            <person name="Young S."/>
            <person name="Zeng Q."/>
            <person name="Chapman S."/>
            <person name="Gujja S."/>
            <person name="Saif S."/>
            <person name="Birren B."/>
        </authorList>
    </citation>
    <scope>NUCLEOTIDE SEQUENCE</scope>
    <source>
        <strain evidence="1">CBS 7841</strain>
    </source>
</reference>